<accession>A0A6J6FMJ5</accession>
<feature type="transmembrane region" description="Helical" evidence="1">
    <location>
        <begin position="274"/>
        <end position="296"/>
    </location>
</feature>
<protein>
    <submittedName>
        <fullName evidence="2">Unannotated protein</fullName>
    </submittedName>
</protein>
<feature type="transmembrane region" description="Helical" evidence="1">
    <location>
        <begin position="325"/>
        <end position="345"/>
    </location>
</feature>
<keyword evidence="1" id="KW-0472">Membrane</keyword>
<dbReference type="AlphaFoldDB" id="A0A6J6FMJ5"/>
<evidence type="ECO:0000313" key="2">
    <source>
        <dbReference type="EMBL" id="CAB4588244.1"/>
    </source>
</evidence>
<reference evidence="2" key="1">
    <citation type="submission" date="2020-05" db="EMBL/GenBank/DDBJ databases">
        <authorList>
            <person name="Chiriac C."/>
            <person name="Salcher M."/>
            <person name="Ghai R."/>
            <person name="Kavagutti S V."/>
        </authorList>
    </citation>
    <scope>NUCLEOTIDE SEQUENCE</scope>
</reference>
<name>A0A6J6FMJ5_9ZZZZ</name>
<evidence type="ECO:0000256" key="1">
    <source>
        <dbReference type="SAM" id="Phobius"/>
    </source>
</evidence>
<feature type="transmembrane region" description="Helical" evidence="1">
    <location>
        <begin position="63"/>
        <end position="83"/>
    </location>
</feature>
<feature type="transmembrane region" description="Helical" evidence="1">
    <location>
        <begin position="127"/>
        <end position="149"/>
    </location>
</feature>
<feature type="transmembrane region" description="Helical" evidence="1">
    <location>
        <begin position="193"/>
        <end position="211"/>
    </location>
</feature>
<sequence length="387" mass="42095">MDRTQHKAIERWFIGRGVPHFIVDYSARTDIWTRAIPLLVLAYLAGGLNALNLAEWSASRNVFAAVVTIAVLVLGWTITNLLLRRPFWSVPTEVGRPELIAFVIGPTVPSVIFDQRGDALQALVEGIVILGIIYVLAAFAVGQLILWAIRSSFGQAAMLGRLLVRALPQLLLFTVFLFINAEVWQVAGTLAGIPYIIGLGIFFVLGAVFVLSRVPRLIDGLATFASWDEVESLVATTPAAGLPIPSEAPLDQPLGGREKMDLILVSTFNQAVQVTFVAVLLTGFFVTFGFVAIPLATQAGWMAVDDVNVFFTITLSGRDLVMTEALVRVAAFLGAFIGMYFTVVLSTDDKYRAEFAEDTAPAIHQALAVRLVYRLAHPRSSTNPGPR</sequence>
<organism evidence="2">
    <name type="scientific">freshwater metagenome</name>
    <dbReference type="NCBI Taxonomy" id="449393"/>
    <lineage>
        <taxon>unclassified sequences</taxon>
        <taxon>metagenomes</taxon>
        <taxon>ecological metagenomes</taxon>
    </lineage>
</organism>
<dbReference type="EMBL" id="CAEZTS010000154">
    <property type="protein sequence ID" value="CAB4588244.1"/>
    <property type="molecule type" value="Genomic_DNA"/>
</dbReference>
<keyword evidence="1" id="KW-1133">Transmembrane helix</keyword>
<feature type="transmembrane region" description="Helical" evidence="1">
    <location>
        <begin position="31"/>
        <end position="51"/>
    </location>
</feature>
<gene>
    <name evidence="2" type="ORF">UFOPK1722_01497</name>
</gene>
<proteinExistence type="predicted"/>
<feature type="transmembrane region" description="Helical" evidence="1">
    <location>
        <begin position="170"/>
        <end position="187"/>
    </location>
</feature>
<keyword evidence="1" id="KW-0812">Transmembrane</keyword>